<protein>
    <submittedName>
        <fullName evidence="2">Uncharacterized protein</fullName>
    </submittedName>
</protein>
<gene>
    <name evidence="2" type="ORF">Rhopal_007181-T1</name>
</gene>
<dbReference type="AlphaFoldDB" id="A0AAV5GXP3"/>
<feature type="compositionally biased region" description="Basic and acidic residues" evidence="1">
    <location>
        <begin position="1"/>
        <end position="29"/>
    </location>
</feature>
<reference evidence="2 3" key="1">
    <citation type="submission" date="2021-12" db="EMBL/GenBank/DDBJ databases">
        <title>High titer production of polyol ester of fatty acids by Rhodotorula paludigena BS15 towards product separation-free biomass refinery.</title>
        <authorList>
            <person name="Mano J."/>
            <person name="Ono H."/>
            <person name="Tanaka T."/>
            <person name="Naito K."/>
            <person name="Sushida H."/>
            <person name="Ike M."/>
            <person name="Tokuyasu K."/>
            <person name="Kitaoka M."/>
        </authorList>
    </citation>
    <scope>NUCLEOTIDE SEQUENCE [LARGE SCALE GENOMIC DNA]</scope>
    <source>
        <strain evidence="2 3">BS15</strain>
    </source>
</reference>
<evidence type="ECO:0000313" key="2">
    <source>
        <dbReference type="EMBL" id="GJN94107.1"/>
    </source>
</evidence>
<dbReference type="Proteomes" id="UP001342314">
    <property type="component" value="Unassembled WGS sequence"/>
</dbReference>
<feature type="region of interest" description="Disordered" evidence="1">
    <location>
        <begin position="1"/>
        <end position="162"/>
    </location>
</feature>
<name>A0AAV5GXP3_9BASI</name>
<sequence>MITDSANRDPLLDGSSQRDESAIQGEDNRSTGGATSGFDSTAARYSSDKTGSEGSKSGDERAWETDSRPSNRTGLEREGEEATPAPTPALDAYSSSKRDSAAPPTQGKPPEGNDVLFESTLAEAPLNELKESVNNPSLVAQPEKGSSRGAEERFCKRPVREM</sequence>
<dbReference type="EMBL" id="BQKY01000016">
    <property type="protein sequence ID" value="GJN94107.1"/>
    <property type="molecule type" value="Genomic_DNA"/>
</dbReference>
<keyword evidence="3" id="KW-1185">Reference proteome</keyword>
<organism evidence="2 3">
    <name type="scientific">Rhodotorula paludigena</name>
    <dbReference type="NCBI Taxonomy" id="86838"/>
    <lineage>
        <taxon>Eukaryota</taxon>
        <taxon>Fungi</taxon>
        <taxon>Dikarya</taxon>
        <taxon>Basidiomycota</taxon>
        <taxon>Pucciniomycotina</taxon>
        <taxon>Microbotryomycetes</taxon>
        <taxon>Sporidiobolales</taxon>
        <taxon>Sporidiobolaceae</taxon>
        <taxon>Rhodotorula</taxon>
    </lineage>
</organism>
<evidence type="ECO:0000256" key="1">
    <source>
        <dbReference type="SAM" id="MobiDB-lite"/>
    </source>
</evidence>
<feature type="compositionally biased region" description="Polar residues" evidence="1">
    <location>
        <begin position="30"/>
        <end position="39"/>
    </location>
</feature>
<proteinExistence type="predicted"/>
<evidence type="ECO:0000313" key="3">
    <source>
        <dbReference type="Proteomes" id="UP001342314"/>
    </source>
</evidence>
<feature type="compositionally biased region" description="Basic and acidic residues" evidence="1">
    <location>
        <begin position="46"/>
        <end position="77"/>
    </location>
</feature>
<accession>A0AAV5GXP3</accession>
<feature type="compositionally biased region" description="Basic and acidic residues" evidence="1">
    <location>
        <begin position="145"/>
        <end position="162"/>
    </location>
</feature>
<comment type="caution">
    <text evidence="2">The sequence shown here is derived from an EMBL/GenBank/DDBJ whole genome shotgun (WGS) entry which is preliminary data.</text>
</comment>